<evidence type="ECO:0000313" key="2">
    <source>
        <dbReference type="EMBL" id="KAJ1133234.1"/>
    </source>
</evidence>
<proteinExistence type="predicted"/>
<evidence type="ECO:0000256" key="1">
    <source>
        <dbReference type="SAM" id="MobiDB-lite"/>
    </source>
</evidence>
<comment type="caution">
    <text evidence="2">The sequence shown here is derived from an EMBL/GenBank/DDBJ whole genome shotgun (WGS) entry which is preliminary data.</text>
</comment>
<dbReference type="AlphaFoldDB" id="A0AAV7Q1Y4"/>
<accession>A0AAV7Q1Y4</accession>
<organism evidence="2 3">
    <name type="scientific">Pleurodeles waltl</name>
    <name type="common">Iberian ribbed newt</name>
    <dbReference type="NCBI Taxonomy" id="8319"/>
    <lineage>
        <taxon>Eukaryota</taxon>
        <taxon>Metazoa</taxon>
        <taxon>Chordata</taxon>
        <taxon>Craniata</taxon>
        <taxon>Vertebrata</taxon>
        <taxon>Euteleostomi</taxon>
        <taxon>Amphibia</taxon>
        <taxon>Batrachia</taxon>
        <taxon>Caudata</taxon>
        <taxon>Salamandroidea</taxon>
        <taxon>Salamandridae</taxon>
        <taxon>Pleurodelinae</taxon>
        <taxon>Pleurodeles</taxon>
    </lineage>
</organism>
<dbReference type="Proteomes" id="UP001066276">
    <property type="component" value="Chromosome 7"/>
</dbReference>
<feature type="compositionally biased region" description="Gly residues" evidence="1">
    <location>
        <begin position="1"/>
        <end position="11"/>
    </location>
</feature>
<sequence>MLGYSWGGGGSEAASARSPAVASTTHASSSDREGHSPSDVTHLSYQLWLKQRRPNMKRLFNCINAAEAKTEASAEINPHRGSKASPAASNARFTEAELFCACALQPSPSSLSSWVKNV</sequence>
<evidence type="ECO:0000313" key="3">
    <source>
        <dbReference type="Proteomes" id="UP001066276"/>
    </source>
</evidence>
<feature type="region of interest" description="Disordered" evidence="1">
    <location>
        <begin position="1"/>
        <end position="39"/>
    </location>
</feature>
<gene>
    <name evidence="2" type="ORF">NDU88_011531</name>
</gene>
<reference evidence="2" key="1">
    <citation type="journal article" date="2022" name="bioRxiv">
        <title>Sequencing and chromosome-scale assembly of the giantPleurodeles waltlgenome.</title>
        <authorList>
            <person name="Brown T."/>
            <person name="Elewa A."/>
            <person name="Iarovenko S."/>
            <person name="Subramanian E."/>
            <person name="Araus A.J."/>
            <person name="Petzold A."/>
            <person name="Susuki M."/>
            <person name="Suzuki K.-i.T."/>
            <person name="Hayashi T."/>
            <person name="Toyoda A."/>
            <person name="Oliveira C."/>
            <person name="Osipova E."/>
            <person name="Leigh N.D."/>
            <person name="Simon A."/>
            <person name="Yun M.H."/>
        </authorList>
    </citation>
    <scope>NUCLEOTIDE SEQUENCE</scope>
    <source>
        <strain evidence="2">20211129_DDA</strain>
        <tissue evidence="2">Liver</tissue>
    </source>
</reference>
<dbReference type="EMBL" id="JANPWB010000011">
    <property type="protein sequence ID" value="KAJ1133234.1"/>
    <property type="molecule type" value="Genomic_DNA"/>
</dbReference>
<protein>
    <submittedName>
        <fullName evidence="2">Uncharacterized protein</fullName>
    </submittedName>
</protein>
<name>A0AAV7Q1Y4_PLEWA</name>
<keyword evidence="3" id="KW-1185">Reference proteome</keyword>